<dbReference type="Gene3D" id="1.20.200.10">
    <property type="entry name" value="Fumarase/aspartase (Central domain)"/>
    <property type="match status" value="1"/>
</dbReference>
<dbReference type="EMBL" id="CP000544">
    <property type="protein sequence ID" value="ABM62584.1"/>
    <property type="molecule type" value="Genomic_DNA"/>
</dbReference>
<dbReference type="InterPro" id="IPR001106">
    <property type="entry name" value="Aromatic_Lyase"/>
</dbReference>
<dbReference type="eggNOG" id="COG2986">
    <property type="taxonomic scope" value="Bacteria"/>
</dbReference>
<reference evidence="1 2" key="2">
    <citation type="journal article" date="2013" name="Stand. Genomic Sci.">
        <title>Complete genome sequence of Halorhodospira halophila SL1.</title>
        <authorList>
            <person name="Challacombe J.F."/>
            <person name="Majid S."/>
            <person name="Deole R."/>
            <person name="Brettin T.S."/>
            <person name="Bruce D."/>
            <person name="Delano S.F."/>
            <person name="Detter J.C."/>
            <person name="Gleasner C.D."/>
            <person name="Han C.S."/>
            <person name="Misra M."/>
            <person name="Reitenga K.G."/>
            <person name="Mikhailova N."/>
            <person name="Woyke T."/>
            <person name="Pitluck S."/>
            <person name="Nolan M."/>
            <person name="Land M.L."/>
            <person name="Saunders E."/>
            <person name="Tapia R."/>
            <person name="Lapidus A."/>
            <person name="Ivanova N."/>
            <person name="Hoff W.D."/>
        </authorList>
    </citation>
    <scope>NUCLEOTIDE SEQUENCE [LARGE SCALE GENOMIC DNA]</scope>
    <source>
        <strain evidence="2">DSM 244 / SL1</strain>
    </source>
</reference>
<dbReference type="PROSITE" id="PS00488">
    <property type="entry name" value="PAL_HISTIDASE"/>
    <property type="match status" value="1"/>
</dbReference>
<sequence>MAEVDLAGSLSAADIEAIGYGHRTATVSPTGWKRLRSAEAYLQRLVDERRQVYGVTTGYGPLATSRIDPSASRTLQRNLVYHLCSGVGEPLSRCHTRATLGARIASVTRGHSGVTPAVVERLLAWLEHDVVPEVPAIGTVGASGDLTPLAHVARALMGEGRVCINGGEWEPADAAQRRLGWEPWTLDGKDAIALVNGTSTTAGICAVNGAGAERAAGVCAVLGMVYAELLGGHAEAFQPAIGAVRPHPGQMRAHAWLTALAEDSQRLQPWTGTPPRLTEGQEAVLPDQPLPQDPYSIRCLPQALGAVLDSITFHNQTVASELDAASDNPLLFPDEGRVLHGGNFFGQHLAFAADALNNAVVQLALHSERRISRITDSTRSGFPAFMQPRQTGLHSGFMGAQVTASALVAEMRTGAHPASIQSIPTNADNQDIVPMSTRAARQAATNLDHLQRILAIEALVLAQGLELADGVGFSSSARRTLGWVRELAPPLEDDRPLAEEIARVAAALATPYQAHRLVAGLPGAPPGPAS</sequence>
<dbReference type="HOGENOM" id="CLU_014801_4_1_6"/>
<dbReference type="STRING" id="349124.Hhal_1820"/>
<keyword evidence="1" id="KW-0456">Lyase</keyword>
<dbReference type="Gene3D" id="1.10.275.10">
    <property type="entry name" value="Fumarase/aspartase (N-terminal domain)"/>
    <property type="match status" value="1"/>
</dbReference>
<organism evidence="1 2">
    <name type="scientific">Halorhodospira halophila (strain DSM 244 / SL1)</name>
    <name type="common">Ectothiorhodospira halophila (strain DSM 244 / SL1)</name>
    <dbReference type="NCBI Taxonomy" id="349124"/>
    <lineage>
        <taxon>Bacteria</taxon>
        <taxon>Pseudomonadati</taxon>
        <taxon>Pseudomonadota</taxon>
        <taxon>Gammaproteobacteria</taxon>
        <taxon>Chromatiales</taxon>
        <taxon>Ectothiorhodospiraceae</taxon>
        <taxon>Halorhodospira</taxon>
    </lineage>
</organism>
<dbReference type="SUPFAM" id="SSF48557">
    <property type="entry name" value="L-aspartase-like"/>
    <property type="match status" value="1"/>
</dbReference>
<keyword evidence="2" id="KW-1185">Reference proteome</keyword>
<dbReference type="PANTHER" id="PTHR10362">
    <property type="entry name" value="HISTIDINE AMMONIA-LYASE"/>
    <property type="match status" value="1"/>
</dbReference>
<gene>
    <name evidence="1" type="ordered locus">Hhal_1820</name>
</gene>
<evidence type="ECO:0000313" key="2">
    <source>
        <dbReference type="Proteomes" id="UP000000647"/>
    </source>
</evidence>
<dbReference type="AlphaFoldDB" id="A1WY22"/>
<reference evidence="2" key="1">
    <citation type="submission" date="2006-12" db="EMBL/GenBank/DDBJ databases">
        <title>Complete sequence of Halorhodospira halophila SL1.</title>
        <authorList>
            <consortium name="US DOE Joint Genome Institute"/>
            <person name="Copeland A."/>
            <person name="Lucas S."/>
            <person name="Lapidus A."/>
            <person name="Barry K."/>
            <person name="Detter J.C."/>
            <person name="Glavina del Rio T."/>
            <person name="Hammon N."/>
            <person name="Israni S."/>
            <person name="Dalin E."/>
            <person name="Tice H."/>
            <person name="Pitluck S."/>
            <person name="Saunders E."/>
            <person name="Brettin T."/>
            <person name="Bruce D."/>
            <person name="Han C."/>
            <person name="Tapia R."/>
            <person name="Schmutz J."/>
            <person name="Larimer F."/>
            <person name="Land M."/>
            <person name="Hauser L."/>
            <person name="Kyrpides N."/>
            <person name="Mikhailova N."/>
            <person name="Hoff W."/>
            <person name="Richardson P."/>
        </authorList>
    </citation>
    <scope>NUCLEOTIDE SEQUENCE [LARGE SCALE GENOMIC DNA]</scope>
    <source>
        <strain evidence="2">DSM 244 / SL1</strain>
    </source>
</reference>
<dbReference type="InterPro" id="IPR024083">
    <property type="entry name" value="Fumarase/histidase_N"/>
</dbReference>
<dbReference type="EC" id="4.3.1.3" evidence="1"/>
<dbReference type="Pfam" id="PF00221">
    <property type="entry name" value="Lyase_aromatic"/>
    <property type="match status" value="1"/>
</dbReference>
<accession>A1WY22</accession>
<dbReference type="CDD" id="cd00332">
    <property type="entry name" value="PAL-HAL"/>
    <property type="match status" value="1"/>
</dbReference>
<protein>
    <submittedName>
        <fullName evidence="1">Histidine ammonia-lyase</fullName>
        <ecNumber evidence="1">4.3.1.3</ecNumber>
    </submittedName>
</protein>
<dbReference type="RefSeq" id="WP_011814606.1">
    <property type="nucleotide sequence ID" value="NC_008789.1"/>
</dbReference>
<evidence type="ECO:0000313" key="1">
    <source>
        <dbReference type="EMBL" id="ABM62584.1"/>
    </source>
</evidence>
<dbReference type="InterPro" id="IPR022313">
    <property type="entry name" value="Phe/His_NH3-lyase_AS"/>
</dbReference>
<proteinExistence type="predicted"/>
<dbReference type="Proteomes" id="UP000000647">
    <property type="component" value="Chromosome"/>
</dbReference>
<dbReference type="GO" id="GO:0004397">
    <property type="term" value="F:histidine ammonia-lyase activity"/>
    <property type="evidence" value="ECO:0007669"/>
    <property type="project" value="UniProtKB-EC"/>
</dbReference>
<dbReference type="OrthoDB" id="9806955at2"/>
<dbReference type="KEGG" id="hha:Hhal_1820"/>
<name>A1WY22_HALHL</name>
<dbReference type="InterPro" id="IPR008948">
    <property type="entry name" value="L-Aspartase-like"/>
</dbReference>